<accession>A0A9W6PWG1</accession>
<protein>
    <submittedName>
        <fullName evidence="2">Uncharacterized protein</fullName>
    </submittedName>
</protein>
<dbReference type="EMBL" id="BSRZ01000004">
    <property type="protein sequence ID" value="GLW64251.1"/>
    <property type="molecule type" value="Genomic_DNA"/>
</dbReference>
<proteinExistence type="predicted"/>
<name>A0A9W6PWG1_9ACTN</name>
<dbReference type="Proteomes" id="UP001165124">
    <property type="component" value="Unassembled WGS sequence"/>
</dbReference>
<reference evidence="2" key="1">
    <citation type="submission" date="2023-02" db="EMBL/GenBank/DDBJ databases">
        <title>Actinomadura rubrobrunea NBRC 14622.</title>
        <authorList>
            <person name="Ichikawa N."/>
            <person name="Sato H."/>
            <person name="Tonouchi N."/>
        </authorList>
    </citation>
    <scope>NUCLEOTIDE SEQUENCE</scope>
    <source>
        <strain evidence="2">NBRC 14622</strain>
    </source>
</reference>
<gene>
    <name evidence="2" type="ORF">Arub01_24950</name>
</gene>
<feature type="region of interest" description="Disordered" evidence="1">
    <location>
        <begin position="1"/>
        <end position="60"/>
    </location>
</feature>
<sequence>MRRPRPGPDAARGVFRRRNGHRSDMAVKKLDRSKYHRKRKARIRRKRHRSRPTTGTGRGR</sequence>
<evidence type="ECO:0000313" key="3">
    <source>
        <dbReference type="Proteomes" id="UP001165124"/>
    </source>
</evidence>
<organism evidence="2 3">
    <name type="scientific">Actinomadura rubrobrunea</name>
    <dbReference type="NCBI Taxonomy" id="115335"/>
    <lineage>
        <taxon>Bacteria</taxon>
        <taxon>Bacillati</taxon>
        <taxon>Actinomycetota</taxon>
        <taxon>Actinomycetes</taxon>
        <taxon>Streptosporangiales</taxon>
        <taxon>Thermomonosporaceae</taxon>
        <taxon>Actinomadura</taxon>
    </lineage>
</organism>
<dbReference type="AlphaFoldDB" id="A0A9W6PWG1"/>
<evidence type="ECO:0000313" key="2">
    <source>
        <dbReference type="EMBL" id="GLW64251.1"/>
    </source>
</evidence>
<feature type="compositionally biased region" description="Basic and acidic residues" evidence="1">
    <location>
        <begin position="21"/>
        <end position="33"/>
    </location>
</feature>
<comment type="caution">
    <text evidence="2">The sequence shown here is derived from an EMBL/GenBank/DDBJ whole genome shotgun (WGS) entry which is preliminary data.</text>
</comment>
<keyword evidence="3" id="KW-1185">Reference proteome</keyword>
<evidence type="ECO:0000256" key="1">
    <source>
        <dbReference type="SAM" id="MobiDB-lite"/>
    </source>
</evidence>
<feature type="compositionally biased region" description="Basic residues" evidence="1">
    <location>
        <begin position="34"/>
        <end position="51"/>
    </location>
</feature>